<dbReference type="EMBL" id="WIWI01000042">
    <property type="protein sequence ID" value="MQT90693.1"/>
    <property type="molecule type" value="Genomic_DNA"/>
</dbReference>
<organism evidence="2 6">
    <name type="scientific">Pseudomonas helleri</name>
    <dbReference type="NCBI Taxonomy" id="1608996"/>
    <lineage>
        <taxon>Bacteria</taxon>
        <taxon>Pseudomonadati</taxon>
        <taxon>Pseudomonadota</taxon>
        <taxon>Gammaproteobacteria</taxon>
        <taxon>Pseudomonadales</taxon>
        <taxon>Pseudomonadaceae</taxon>
        <taxon>Pseudomonas</taxon>
    </lineage>
</organism>
<dbReference type="RefSeq" id="WP_153329391.1">
    <property type="nucleotide sequence ID" value="NZ_CAKZJC010000039.1"/>
</dbReference>
<comment type="caution">
    <text evidence="2">The sequence shown here is derived from an EMBL/GenBank/DDBJ whole genome shotgun (WGS) entry which is preliminary data.</text>
</comment>
<evidence type="ECO:0000313" key="3">
    <source>
        <dbReference type="EMBL" id="MQU44936.1"/>
    </source>
</evidence>
<evidence type="ECO:0000313" key="2">
    <source>
        <dbReference type="EMBL" id="MQT90693.1"/>
    </source>
</evidence>
<protein>
    <submittedName>
        <fullName evidence="2">Uncharacterized protein</fullName>
    </submittedName>
</protein>
<dbReference type="AlphaFoldDB" id="A0A6A7ZI06"/>
<evidence type="ECO:0000313" key="5">
    <source>
        <dbReference type="Proteomes" id="UP000466863"/>
    </source>
</evidence>
<proteinExistence type="predicted"/>
<dbReference type="Proteomes" id="UP000489190">
    <property type="component" value="Unassembled WGS sequence"/>
</dbReference>
<reference evidence="4 5" key="1">
    <citation type="submission" date="2019-10" db="EMBL/GenBank/DDBJ databases">
        <title>Evaluation of single-gene subtyping targets for Pseudomonas.</title>
        <authorList>
            <person name="Reichler S.J."/>
            <person name="Orsi R.H."/>
            <person name="Wiedmann M."/>
            <person name="Martin N.H."/>
            <person name="Murphy S.I."/>
        </authorList>
    </citation>
    <scope>NUCLEOTIDE SEQUENCE [LARGE SCALE GENOMIC DNA]</scope>
    <source>
        <strain evidence="3 5">FSL R10-1876</strain>
        <strain evidence="2 6">FSL R10-3254</strain>
        <strain evidence="1 4">FSL R10-3257</strain>
    </source>
</reference>
<dbReference type="Proteomes" id="UP000441404">
    <property type="component" value="Unassembled WGS sequence"/>
</dbReference>
<dbReference type="EMBL" id="WIVV01000124">
    <property type="protein sequence ID" value="MQU44936.1"/>
    <property type="molecule type" value="Genomic_DNA"/>
</dbReference>
<dbReference type="EMBL" id="WIWJ01000001">
    <property type="protein sequence ID" value="MQT45192.1"/>
    <property type="molecule type" value="Genomic_DNA"/>
</dbReference>
<accession>A0A6A7ZI06</accession>
<dbReference type="GeneID" id="97256289"/>
<evidence type="ECO:0000313" key="4">
    <source>
        <dbReference type="Proteomes" id="UP000441404"/>
    </source>
</evidence>
<gene>
    <name evidence="3" type="ORF">GHO28_20830</name>
    <name evidence="2" type="ORF">GHO39_16325</name>
    <name evidence="1" type="ORF">GHO40_00345</name>
</gene>
<name>A0A6A7ZI06_9PSED</name>
<evidence type="ECO:0000313" key="1">
    <source>
        <dbReference type="EMBL" id="MQT45192.1"/>
    </source>
</evidence>
<dbReference type="Proteomes" id="UP000466863">
    <property type="component" value="Unassembled WGS sequence"/>
</dbReference>
<evidence type="ECO:0000313" key="6">
    <source>
        <dbReference type="Proteomes" id="UP000489190"/>
    </source>
</evidence>
<sequence>MRKKIFLGHISARDLPFSFQSHYHWIISVYARKPGGVERLLLETHGYYAIPAPWTFAFHVDDDESPEPVEAHQIRVQVLDKDVLIADASEQFAIDWVASEVSVHNLVLVPRAI</sequence>